<dbReference type="Proteomes" id="UP000595437">
    <property type="component" value="Chromosome 10"/>
</dbReference>
<organism evidence="1 2">
    <name type="scientific">Caligus rogercresseyi</name>
    <name type="common">Sea louse</name>
    <dbReference type="NCBI Taxonomy" id="217165"/>
    <lineage>
        <taxon>Eukaryota</taxon>
        <taxon>Metazoa</taxon>
        <taxon>Ecdysozoa</taxon>
        <taxon>Arthropoda</taxon>
        <taxon>Crustacea</taxon>
        <taxon>Multicrustacea</taxon>
        <taxon>Hexanauplia</taxon>
        <taxon>Copepoda</taxon>
        <taxon>Siphonostomatoida</taxon>
        <taxon>Caligidae</taxon>
        <taxon>Caligus</taxon>
    </lineage>
</organism>
<feature type="non-terminal residue" evidence="1">
    <location>
        <position position="1"/>
    </location>
</feature>
<evidence type="ECO:0000313" key="1">
    <source>
        <dbReference type="EMBL" id="QQP41473.1"/>
    </source>
</evidence>
<proteinExistence type="predicted"/>
<gene>
    <name evidence="1" type="ORF">FKW44_015864</name>
</gene>
<reference evidence="2" key="1">
    <citation type="submission" date="2021-01" db="EMBL/GenBank/DDBJ databases">
        <title>Caligus Genome Assembly.</title>
        <authorList>
            <person name="Gallardo-Escarate C."/>
        </authorList>
    </citation>
    <scope>NUCLEOTIDE SEQUENCE [LARGE SCALE GENOMIC DNA]</scope>
</reference>
<sequence length="120" mass="13651">IPCHRFDVGKCYPALYKKLLSSSLLTIPSPRYLRSISRAVTIETGLPYSTIRYLKARIINLKKRERIVTLIIDEIYSAQRVEFIGGKFIGHENNEVTKTVLTFMIKSASGKYMDTVALIP</sequence>
<dbReference type="AlphaFoldDB" id="A0A7T8H107"/>
<dbReference type="EMBL" id="CP045899">
    <property type="protein sequence ID" value="QQP41473.1"/>
    <property type="molecule type" value="Genomic_DNA"/>
</dbReference>
<feature type="non-terminal residue" evidence="1">
    <location>
        <position position="120"/>
    </location>
</feature>
<name>A0A7T8H107_CALRO</name>
<dbReference type="OrthoDB" id="6381099at2759"/>
<keyword evidence="2" id="KW-1185">Reference proteome</keyword>
<protein>
    <submittedName>
        <fullName evidence="1">LOC101234561</fullName>
    </submittedName>
</protein>
<evidence type="ECO:0000313" key="2">
    <source>
        <dbReference type="Proteomes" id="UP000595437"/>
    </source>
</evidence>
<accession>A0A7T8H107</accession>